<evidence type="ECO:0000256" key="5">
    <source>
        <dbReference type="RuleBase" id="RU361235"/>
    </source>
</evidence>
<dbReference type="STRING" id="1231391.GCA_000308195_01228"/>
<comment type="similarity">
    <text evidence="1 5">Belongs to the type-B carboxylesterase/lipase family.</text>
</comment>
<evidence type="ECO:0000256" key="3">
    <source>
        <dbReference type="ARBA" id="ARBA00023157"/>
    </source>
</evidence>
<reference evidence="7 8" key="1">
    <citation type="submission" date="2018-04" db="EMBL/GenBank/DDBJ databases">
        <title>Genomic Encyclopedia of Type Strains, Phase IV (KMG-IV): sequencing the most valuable type-strain genomes for metagenomic binning, comparative biology and taxonomic classification.</title>
        <authorList>
            <person name="Goeker M."/>
        </authorList>
    </citation>
    <scope>NUCLEOTIDE SEQUENCE [LARGE SCALE GENOMIC DNA]</scope>
    <source>
        <strain evidence="7 8">DSM 10065</strain>
    </source>
</reference>
<dbReference type="AlphaFoldDB" id="A0A2U1CQ53"/>
<dbReference type="EMBL" id="QEKO01000001">
    <property type="protein sequence ID" value="PVY68030.1"/>
    <property type="molecule type" value="Genomic_DNA"/>
</dbReference>
<keyword evidence="3" id="KW-1015">Disulfide bond</keyword>
<dbReference type="PROSITE" id="PS00122">
    <property type="entry name" value="CARBOXYLESTERASE_B_1"/>
    <property type="match status" value="1"/>
</dbReference>
<dbReference type="PRINTS" id="PR00878">
    <property type="entry name" value="CHOLNESTRASE"/>
</dbReference>
<dbReference type="PANTHER" id="PTHR43918:SF4">
    <property type="entry name" value="CARBOXYLIC ESTER HYDROLASE"/>
    <property type="match status" value="1"/>
</dbReference>
<dbReference type="RefSeq" id="WP_116517293.1">
    <property type="nucleotide sequence ID" value="NZ_JACCEX010000001.1"/>
</dbReference>
<dbReference type="InterPro" id="IPR050654">
    <property type="entry name" value="AChE-related_enzymes"/>
</dbReference>
<dbReference type="Proteomes" id="UP000246145">
    <property type="component" value="Unassembled WGS sequence"/>
</dbReference>
<dbReference type="Pfam" id="PF00135">
    <property type="entry name" value="COesterase"/>
    <property type="match status" value="1"/>
</dbReference>
<protein>
    <recommendedName>
        <fullName evidence="5">Carboxylic ester hydrolase</fullName>
        <ecNumber evidence="5">3.1.1.-</ecNumber>
    </recommendedName>
</protein>
<dbReference type="InterPro" id="IPR000997">
    <property type="entry name" value="Cholinesterase"/>
</dbReference>
<keyword evidence="2 5" id="KW-0378">Hydrolase</keyword>
<dbReference type="InterPro" id="IPR002018">
    <property type="entry name" value="CarbesteraseB"/>
</dbReference>
<feature type="active site" description="Charge relay system" evidence="4">
    <location>
        <position position="409"/>
    </location>
</feature>
<dbReference type="Gene3D" id="3.40.50.1820">
    <property type="entry name" value="alpha/beta hydrolase"/>
    <property type="match status" value="1"/>
</dbReference>
<dbReference type="InterPro" id="IPR019826">
    <property type="entry name" value="Carboxylesterase_B_AS"/>
</dbReference>
<dbReference type="PANTHER" id="PTHR43918">
    <property type="entry name" value="ACETYLCHOLINESTERASE"/>
    <property type="match status" value="1"/>
</dbReference>
<gene>
    <name evidence="7" type="ORF">C7440_0417</name>
</gene>
<name>A0A2U1CQ53_9BURK</name>
<proteinExistence type="inferred from homology"/>
<dbReference type="GO" id="GO:0004104">
    <property type="term" value="F:cholinesterase activity"/>
    <property type="evidence" value="ECO:0007669"/>
    <property type="project" value="InterPro"/>
</dbReference>
<dbReference type="EC" id="3.1.1.-" evidence="5"/>
<feature type="active site" description="Acyl-ester intermediate" evidence="4">
    <location>
        <position position="186"/>
    </location>
</feature>
<accession>A0A2U1CQ53</accession>
<feature type="active site" description="Charge relay system" evidence="4">
    <location>
        <position position="313"/>
    </location>
</feature>
<evidence type="ECO:0000313" key="7">
    <source>
        <dbReference type="EMBL" id="PVY68030.1"/>
    </source>
</evidence>
<evidence type="ECO:0000259" key="6">
    <source>
        <dbReference type="Pfam" id="PF00135"/>
    </source>
</evidence>
<keyword evidence="8" id="KW-1185">Reference proteome</keyword>
<comment type="caution">
    <text evidence="7">The sequence shown here is derived from an EMBL/GenBank/DDBJ whole genome shotgun (WGS) entry which is preliminary data.</text>
</comment>
<feature type="domain" description="Carboxylesterase type B" evidence="6">
    <location>
        <begin position="3"/>
        <end position="485"/>
    </location>
</feature>
<dbReference type="SUPFAM" id="SSF53474">
    <property type="entry name" value="alpha/beta-Hydrolases"/>
    <property type="match status" value="1"/>
</dbReference>
<evidence type="ECO:0000256" key="1">
    <source>
        <dbReference type="ARBA" id="ARBA00005964"/>
    </source>
</evidence>
<dbReference type="OrthoDB" id="9775851at2"/>
<sequence length="492" mass="52674">MDVQVQLSCGRLQGVRQEGVYQFSGVPYAEDPVGALRFRPPVPKAPWNGILDATRPSVVAPQAASRLAAVMGEFTGTQDEACLQLTISTPGLDDKKRPVLVWLHGGGFSSGSGGIDWYDGRELARLGDLVVVGVNYRLGALGFLVAEGVSEGNLGLLDQALALEYIRKNVASFGGDPGNLTLMGQSAGGNSIAALFAGKHDVSGVRRVILQSPALGMAPQTARAARASGHEFLKALGLSPDAADLRSQLQKLPVAQILAAQSEVARGGARYGDTTPPFQLSQGEEGATQQDFHLSAAEALQGVDVLIGITADEAHAFLMQAPRTQIVSAEEVAHCVRDIYGASAVDCLLQIEARHPHEYAGLHFSRLITHAVFAHPTRQFAQRAHQCGSRTYFYIFDWQPEASPFKSCHCLELPFVFGPSDAWAHAPMLGGGDGELLADIARKVQSAWLSFVHAGDPSTDSLPPWQCFTEQTPLVMHLSDSPHMRTEELCLP</sequence>
<evidence type="ECO:0000313" key="8">
    <source>
        <dbReference type="Proteomes" id="UP000246145"/>
    </source>
</evidence>
<evidence type="ECO:0000256" key="4">
    <source>
        <dbReference type="PIRSR" id="PIRSR600997-1"/>
    </source>
</evidence>
<organism evidence="7 8">
    <name type="scientific">Pusillimonas noertemannii</name>
    <dbReference type="NCBI Taxonomy" id="305977"/>
    <lineage>
        <taxon>Bacteria</taxon>
        <taxon>Pseudomonadati</taxon>
        <taxon>Pseudomonadota</taxon>
        <taxon>Betaproteobacteria</taxon>
        <taxon>Burkholderiales</taxon>
        <taxon>Alcaligenaceae</taxon>
        <taxon>Pusillimonas</taxon>
    </lineage>
</organism>
<dbReference type="InterPro" id="IPR029058">
    <property type="entry name" value="AB_hydrolase_fold"/>
</dbReference>
<evidence type="ECO:0000256" key="2">
    <source>
        <dbReference type="ARBA" id="ARBA00022801"/>
    </source>
</evidence>